<evidence type="ECO:0000313" key="3">
    <source>
        <dbReference type="Proteomes" id="UP000093355"/>
    </source>
</evidence>
<feature type="compositionally biased region" description="Low complexity" evidence="1">
    <location>
        <begin position="288"/>
        <end position="314"/>
    </location>
</feature>
<accession>A0A1B9NGX5</accession>
<dbReference type="AlphaFoldDB" id="A0A1B9NGX5"/>
<proteinExistence type="predicted"/>
<sequence>MPSRSRQARSGSGSGPVSMRATAPAERTSTASPCPTSHAATTQSRGAVSGPITGPLTAAPATPSPVISATTTAAARRDASAAGPGRGGTISSATQAPRAASAAAPTGPSHHGSDARGRLAKVSAVAATHEAGSHAIHASASARGGANASRHDAVPSSVAIGAAGPASTLATTPYSATSGANSTMMGPHTSWADSGTASASARGPGIHRDSPSASGAARVRRAPVAAAESRKPKLVASHGSVTSSTATAHESTAMPPPARPSSSAIIATPAMAEARMTLGSGVTSTTNPARAIDAAATRAPRPAPHQAAAPNAMPTMSAQFAPDTAVR</sequence>
<feature type="region of interest" description="Disordered" evidence="1">
    <location>
        <begin position="277"/>
        <end position="315"/>
    </location>
</feature>
<feature type="region of interest" description="Disordered" evidence="1">
    <location>
        <begin position="185"/>
        <end position="263"/>
    </location>
</feature>
<feature type="compositionally biased region" description="Polar residues" evidence="1">
    <location>
        <begin position="27"/>
        <end position="46"/>
    </location>
</feature>
<protein>
    <submittedName>
        <fullName evidence="2">Uncharacterized protein</fullName>
    </submittedName>
</protein>
<keyword evidence="3" id="KW-1185">Reference proteome</keyword>
<gene>
    <name evidence="2" type="ORF">A7J15_01925</name>
</gene>
<comment type="caution">
    <text evidence="2">The sequence shown here is derived from an EMBL/GenBank/DDBJ whole genome shotgun (WGS) entry which is preliminary data.</text>
</comment>
<dbReference type="EMBL" id="LXMD01000012">
    <property type="protein sequence ID" value="OCG75823.1"/>
    <property type="molecule type" value="Genomic_DNA"/>
</dbReference>
<dbReference type="Proteomes" id="UP000093355">
    <property type="component" value="Unassembled WGS sequence"/>
</dbReference>
<feature type="compositionally biased region" description="Low complexity" evidence="1">
    <location>
        <begin position="129"/>
        <end position="148"/>
    </location>
</feature>
<feature type="compositionally biased region" description="Low complexity" evidence="1">
    <location>
        <begin position="91"/>
        <end position="109"/>
    </location>
</feature>
<feature type="compositionally biased region" description="Low complexity" evidence="1">
    <location>
        <begin position="211"/>
        <end position="227"/>
    </location>
</feature>
<evidence type="ECO:0000313" key="2">
    <source>
        <dbReference type="EMBL" id="OCG75823.1"/>
    </source>
</evidence>
<feature type="region of interest" description="Disordered" evidence="1">
    <location>
        <begin position="1"/>
        <end position="150"/>
    </location>
</feature>
<name>A0A1B9NGX5_9MICO</name>
<feature type="compositionally biased region" description="Low complexity" evidence="1">
    <location>
        <begin position="1"/>
        <end position="11"/>
    </location>
</feature>
<feature type="compositionally biased region" description="Low complexity" evidence="1">
    <location>
        <begin position="240"/>
        <end position="253"/>
    </location>
</feature>
<organism evidence="2 3">
    <name type="scientific">Microbacterium sediminis</name>
    <dbReference type="NCBI Taxonomy" id="904291"/>
    <lineage>
        <taxon>Bacteria</taxon>
        <taxon>Bacillati</taxon>
        <taxon>Actinomycetota</taxon>
        <taxon>Actinomycetes</taxon>
        <taxon>Micrococcales</taxon>
        <taxon>Microbacteriaceae</taxon>
        <taxon>Microbacterium</taxon>
    </lineage>
</organism>
<reference evidence="2 3" key="1">
    <citation type="submission" date="2016-05" db="EMBL/GenBank/DDBJ databases">
        <authorList>
            <person name="Lavstsen T."/>
            <person name="Jespersen J.S."/>
        </authorList>
    </citation>
    <scope>NUCLEOTIDE SEQUENCE [LARGE SCALE GENOMIC DNA]</scope>
    <source>
        <strain evidence="2 3">YLB-01</strain>
    </source>
</reference>
<evidence type="ECO:0000256" key="1">
    <source>
        <dbReference type="SAM" id="MobiDB-lite"/>
    </source>
</evidence>